<dbReference type="EMBL" id="WOCE01000024">
    <property type="protein sequence ID" value="KAE9586495.1"/>
    <property type="molecule type" value="Genomic_DNA"/>
</dbReference>
<protein>
    <submittedName>
        <fullName evidence="1">Uncharacterized protein</fullName>
    </submittedName>
</protein>
<evidence type="ECO:0000313" key="1">
    <source>
        <dbReference type="EMBL" id="KAE9586495.1"/>
    </source>
</evidence>
<dbReference type="AlphaFoldDB" id="A0A6A4N570"/>
<comment type="caution">
    <text evidence="1">The sequence shown here is derived from an EMBL/GenBank/DDBJ whole genome shotgun (WGS) entry which is preliminary data.</text>
</comment>
<sequence>MIISLYLYRGHCPPLTKFTLHILYLTSTFYEKHVLLKLFSTFIVSHLIHLSSLSLSQY</sequence>
<organism evidence="1 2">
    <name type="scientific">Lupinus albus</name>
    <name type="common">White lupine</name>
    <name type="synonym">Lupinus termis</name>
    <dbReference type="NCBI Taxonomy" id="3870"/>
    <lineage>
        <taxon>Eukaryota</taxon>
        <taxon>Viridiplantae</taxon>
        <taxon>Streptophyta</taxon>
        <taxon>Embryophyta</taxon>
        <taxon>Tracheophyta</taxon>
        <taxon>Spermatophyta</taxon>
        <taxon>Magnoliopsida</taxon>
        <taxon>eudicotyledons</taxon>
        <taxon>Gunneridae</taxon>
        <taxon>Pentapetalae</taxon>
        <taxon>rosids</taxon>
        <taxon>fabids</taxon>
        <taxon>Fabales</taxon>
        <taxon>Fabaceae</taxon>
        <taxon>Papilionoideae</taxon>
        <taxon>50 kb inversion clade</taxon>
        <taxon>genistoids sensu lato</taxon>
        <taxon>core genistoids</taxon>
        <taxon>Genisteae</taxon>
        <taxon>Lupinus</taxon>
    </lineage>
</organism>
<evidence type="ECO:0000313" key="2">
    <source>
        <dbReference type="Proteomes" id="UP000447434"/>
    </source>
</evidence>
<gene>
    <name evidence="1" type="ORF">Lalb_Chr24g0402601</name>
</gene>
<keyword evidence="2" id="KW-1185">Reference proteome</keyword>
<proteinExistence type="predicted"/>
<accession>A0A6A4N570</accession>
<dbReference type="Proteomes" id="UP000447434">
    <property type="component" value="Chromosome 24"/>
</dbReference>
<reference evidence="2" key="1">
    <citation type="journal article" date="2020" name="Nat. Commun.">
        <title>Genome sequence of the cluster root forming white lupin.</title>
        <authorList>
            <person name="Hufnagel B."/>
            <person name="Marques A."/>
            <person name="Soriano A."/>
            <person name="Marques L."/>
            <person name="Divol F."/>
            <person name="Doumas P."/>
            <person name="Sallet E."/>
            <person name="Mancinotti D."/>
            <person name="Carrere S."/>
            <person name="Marande W."/>
            <person name="Arribat S."/>
            <person name="Keller J."/>
            <person name="Huneau C."/>
            <person name="Blein T."/>
            <person name="Aime D."/>
            <person name="Laguerre M."/>
            <person name="Taylor J."/>
            <person name="Schubert V."/>
            <person name="Nelson M."/>
            <person name="Geu-Flores F."/>
            <person name="Crespi M."/>
            <person name="Gallardo-Guerrero K."/>
            <person name="Delaux P.-M."/>
            <person name="Salse J."/>
            <person name="Berges H."/>
            <person name="Guyot R."/>
            <person name="Gouzy J."/>
            <person name="Peret B."/>
        </authorList>
    </citation>
    <scope>NUCLEOTIDE SEQUENCE [LARGE SCALE GENOMIC DNA]</scope>
    <source>
        <strain evidence="2">cv. Amiga</strain>
    </source>
</reference>
<name>A0A6A4N570_LUPAL</name>